<evidence type="ECO:0000256" key="4">
    <source>
        <dbReference type="SAM" id="Phobius"/>
    </source>
</evidence>
<dbReference type="OrthoDB" id="9771846at2"/>
<protein>
    <submittedName>
        <fullName evidence="6">Glycosyltransferase family 2 protein</fullName>
    </submittedName>
</protein>
<keyword evidence="4" id="KW-1133">Transmembrane helix</keyword>
<organism evidence="6 7">
    <name type="scientific">Arachidicoccus soli</name>
    <dbReference type="NCBI Taxonomy" id="2341117"/>
    <lineage>
        <taxon>Bacteria</taxon>
        <taxon>Pseudomonadati</taxon>
        <taxon>Bacteroidota</taxon>
        <taxon>Chitinophagia</taxon>
        <taxon>Chitinophagales</taxon>
        <taxon>Chitinophagaceae</taxon>
        <taxon>Arachidicoccus</taxon>
    </lineage>
</organism>
<dbReference type="Proteomes" id="UP000266118">
    <property type="component" value="Chromosome"/>
</dbReference>
<dbReference type="EMBL" id="CP032489">
    <property type="protein sequence ID" value="AYD48048.1"/>
    <property type="molecule type" value="Genomic_DNA"/>
</dbReference>
<feature type="domain" description="Glycosyltransferase 2-like" evidence="5">
    <location>
        <begin position="3"/>
        <end position="114"/>
    </location>
</feature>
<dbReference type="SUPFAM" id="SSF53448">
    <property type="entry name" value="Nucleotide-diphospho-sugar transferases"/>
    <property type="match status" value="1"/>
</dbReference>
<keyword evidence="4" id="KW-0472">Membrane</keyword>
<dbReference type="RefSeq" id="WP_119988146.1">
    <property type="nucleotide sequence ID" value="NZ_CP032489.1"/>
</dbReference>
<keyword evidence="2" id="KW-0328">Glycosyltransferase</keyword>
<dbReference type="Gene3D" id="3.90.550.10">
    <property type="entry name" value="Spore Coat Polysaccharide Biosynthesis Protein SpsA, Chain A"/>
    <property type="match status" value="1"/>
</dbReference>
<feature type="transmembrane region" description="Helical" evidence="4">
    <location>
        <begin position="266"/>
        <end position="293"/>
    </location>
</feature>
<dbReference type="PANTHER" id="PTHR43179:SF12">
    <property type="entry name" value="GALACTOFURANOSYLTRANSFERASE GLFT2"/>
    <property type="match status" value="1"/>
</dbReference>
<proteinExistence type="inferred from homology"/>
<evidence type="ECO:0000256" key="1">
    <source>
        <dbReference type="ARBA" id="ARBA00006739"/>
    </source>
</evidence>
<evidence type="ECO:0000256" key="2">
    <source>
        <dbReference type="ARBA" id="ARBA00022676"/>
    </source>
</evidence>
<accession>A0A386HQ19</accession>
<keyword evidence="3 6" id="KW-0808">Transferase</keyword>
<reference evidence="6 7" key="1">
    <citation type="submission" date="2018-09" db="EMBL/GenBank/DDBJ databases">
        <title>Arachidicoccus sp. nov., a bacterium isolated from soil.</title>
        <authorList>
            <person name="Weon H.-Y."/>
            <person name="Kwon S.-W."/>
            <person name="Lee S.A."/>
        </authorList>
    </citation>
    <scope>NUCLEOTIDE SEQUENCE [LARGE SCALE GENOMIC DNA]</scope>
    <source>
        <strain evidence="6 7">KIS59-12</strain>
    </source>
</reference>
<dbReference type="PANTHER" id="PTHR43179">
    <property type="entry name" value="RHAMNOSYLTRANSFERASE WBBL"/>
    <property type="match status" value="1"/>
</dbReference>
<sequence length="333" mass="38155">MLSIIIINFKSAELIYNCIQSIKNETAKINYEIIVVDNSHDEDGARLVTQKFPEVIWLNMGYNAGFARANNKGIQIAKGETILLLNPDTININNSIERTYLEFTASKYVACGVQLLNEDLSPQISGNFAMKGGLNYLLPLPYIGNLLKWIGAQLKVKKPNIPQATSLVEVDWINGAFLMVKKNIIEKAGLLDEDFFLYAEEAEWCGRLQKQGQLCIYGNCQIMHLQGETANDAFNSEGKGYYNLYDRKGLQIMVSNFVRIRKQFGLFWFFFDLLIYTFSIPVFFVVGFLHHIFVLQNPFKHFPKAAKFSSNIFYLWRLAPKILSNKPHFYKVL</sequence>
<dbReference type="InterPro" id="IPR029044">
    <property type="entry name" value="Nucleotide-diphossugar_trans"/>
</dbReference>
<evidence type="ECO:0000256" key="3">
    <source>
        <dbReference type="ARBA" id="ARBA00022679"/>
    </source>
</evidence>
<evidence type="ECO:0000259" key="5">
    <source>
        <dbReference type="Pfam" id="PF00535"/>
    </source>
</evidence>
<keyword evidence="7" id="KW-1185">Reference proteome</keyword>
<dbReference type="AlphaFoldDB" id="A0A386HQ19"/>
<comment type="similarity">
    <text evidence="1">Belongs to the glycosyltransferase 2 family.</text>
</comment>
<dbReference type="GO" id="GO:0016757">
    <property type="term" value="F:glycosyltransferase activity"/>
    <property type="evidence" value="ECO:0007669"/>
    <property type="project" value="UniProtKB-KW"/>
</dbReference>
<name>A0A386HQ19_9BACT</name>
<dbReference type="InterPro" id="IPR001173">
    <property type="entry name" value="Glyco_trans_2-like"/>
</dbReference>
<dbReference type="KEGG" id="ark:D6B99_10880"/>
<evidence type="ECO:0000313" key="6">
    <source>
        <dbReference type="EMBL" id="AYD48048.1"/>
    </source>
</evidence>
<gene>
    <name evidence="6" type="ORF">D6B99_10880</name>
</gene>
<evidence type="ECO:0000313" key="7">
    <source>
        <dbReference type="Proteomes" id="UP000266118"/>
    </source>
</evidence>
<keyword evidence="4" id="KW-0812">Transmembrane</keyword>
<dbReference type="Pfam" id="PF00535">
    <property type="entry name" value="Glycos_transf_2"/>
    <property type="match status" value="1"/>
</dbReference>